<dbReference type="Proteomes" id="UP000724686">
    <property type="component" value="Unassembled WGS sequence"/>
</dbReference>
<feature type="domain" description="Nucleotidyl transferase" evidence="1">
    <location>
        <begin position="43"/>
        <end position="259"/>
    </location>
</feature>
<dbReference type="SUPFAM" id="SSF53448">
    <property type="entry name" value="Nucleotide-diphospho-sugar transferases"/>
    <property type="match status" value="2"/>
</dbReference>
<evidence type="ECO:0000313" key="4">
    <source>
        <dbReference type="Proteomes" id="UP000724686"/>
    </source>
</evidence>
<name>A0ABS2U7E9_9LEPT</name>
<keyword evidence="4" id="KW-1185">Reference proteome</keyword>
<dbReference type="InterPro" id="IPR001173">
    <property type="entry name" value="Glyco_trans_2-like"/>
</dbReference>
<dbReference type="Pfam" id="PF00483">
    <property type="entry name" value="NTP_transferase"/>
    <property type="match status" value="1"/>
</dbReference>
<dbReference type="PANTHER" id="PTHR22572">
    <property type="entry name" value="SUGAR-1-PHOSPHATE GUANYL TRANSFERASE"/>
    <property type="match status" value="1"/>
</dbReference>
<feature type="domain" description="Glycosyltransferase 2-like" evidence="2">
    <location>
        <begin position="292"/>
        <end position="404"/>
    </location>
</feature>
<sequence>MSSFLNTLPNFLTSILPEASSKSFLTPQACKNSLSPVEKIEVGVIAAAGKGTRAYPRTSYIPKPLFEFQGKTILERNVELMQTTFKVKKIYVLVGHLKEMVVSEIEKIQKNHRNVEIIPSPWTTKGLASDIASLESQIHSPFITILGDEFYFHPDHKKFLNTLQKHPKLIASIGVQQTSLLSRIRKNYSVELKGDRILELVEKPSDPPNDLLGLGSYLFTPAFFEYFKKTPPSPKSGVIEITDVIDFMAKDSGKVFATELDVEYFNINSMQDYHHAVYEIRNEEFARFKTTLIIPTKNNERSIADVIVDFRGKVDEVLVVDAGSTDRTLEISKKEKAKVLHCDAEGASDVFGKQIQMGIHSASGDITIIVTPDGSYRSKDYPKLLEYLKDSDMVIGTRTTRQMIEQGSNLLPGVRVVNLILGKLIEVFWWGMEPRFTDAMCSYFAIWKDSYFKIEERLEMKDQRIIPELMMETVRSYMRCIEIPISYYRPIESVKKKMTQEFLSIVRLMIRKKWFGN</sequence>
<dbReference type="EMBL" id="JAFFPU010000016">
    <property type="protein sequence ID" value="MBM9576288.1"/>
    <property type="molecule type" value="Genomic_DNA"/>
</dbReference>
<dbReference type="InterPro" id="IPR005835">
    <property type="entry name" value="NTP_transferase_dom"/>
</dbReference>
<protein>
    <submittedName>
        <fullName evidence="3">Glycosyltransferase</fullName>
    </submittedName>
</protein>
<reference evidence="3 4" key="1">
    <citation type="submission" date="2021-02" db="EMBL/GenBank/DDBJ databases">
        <title>Leptospira ainlahdjerensis sp. nov., Leptospira ainazelensis sp. nov., Leptospira abararensis sp. nov. and Leptospira chreensis sp. nov., four new species isolated from water sources in Algeria.</title>
        <authorList>
            <person name="Amara Korba A."/>
            <person name="Kainiu M."/>
            <person name="Vincent A.T."/>
            <person name="Mariet J.-F."/>
            <person name="Veyrier F.J."/>
            <person name="Goarant C."/>
            <person name="Picardeau M."/>
        </authorList>
    </citation>
    <scope>NUCLEOTIDE SEQUENCE [LARGE SCALE GENOMIC DNA]</scope>
    <source>
        <strain evidence="3 4">201903070</strain>
    </source>
</reference>
<dbReference type="Pfam" id="PF00535">
    <property type="entry name" value="Glycos_transf_2"/>
    <property type="match status" value="1"/>
</dbReference>
<evidence type="ECO:0000259" key="1">
    <source>
        <dbReference type="Pfam" id="PF00483"/>
    </source>
</evidence>
<evidence type="ECO:0000259" key="2">
    <source>
        <dbReference type="Pfam" id="PF00535"/>
    </source>
</evidence>
<gene>
    <name evidence="3" type="ORF">JWG45_03885</name>
</gene>
<dbReference type="CDD" id="cd04179">
    <property type="entry name" value="DPM_DPG-synthase_like"/>
    <property type="match status" value="1"/>
</dbReference>
<accession>A0ABS2U7E9</accession>
<evidence type="ECO:0000313" key="3">
    <source>
        <dbReference type="EMBL" id="MBM9576288.1"/>
    </source>
</evidence>
<organism evidence="3 4">
    <name type="scientific">Leptospira ainlahdjerensis</name>
    <dbReference type="NCBI Taxonomy" id="2810033"/>
    <lineage>
        <taxon>Bacteria</taxon>
        <taxon>Pseudomonadati</taxon>
        <taxon>Spirochaetota</taxon>
        <taxon>Spirochaetia</taxon>
        <taxon>Leptospirales</taxon>
        <taxon>Leptospiraceae</taxon>
        <taxon>Leptospira</taxon>
    </lineage>
</organism>
<dbReference type="CDD" id="cd04181">
    <property type="entry name" value="NTP_transferase"/>
    <property type="match status" value="1"/>
</dbReference>
<dbReference type="InterPro" id="IPR029044">
    <property type="entry name" value="Nucleotide-diphossugar_trans"/>
</dbReference>
<comment type="caution">
    <text evidence="3">The sequence shown here is derived from an EMBL/GenBank/DDBJ whole genome shotgun (WGS) entry which is preliminary data.</text>
</comment>
<dbReference type="InterPro" id="IPR050486">
    <property type="entry name" value="Mannose-1P_guanyltransferase"/>
</dbReference>
<proteinExistence type="predicted"/>
<dbReference type="Gene3D" id="3.90.550.10">
    <property type="entry name" value="Spore Coat Polysaccharide Biosynthesis Protein SpsA, Chain A"/>
    <property type="match status" value="2"/>
</dbReference>